<dbReference type="Gene3D" id="3.40.50.1820">
    <property type="entry name" value="alpha/beta hydrolase"/>
    <property type="match status" value="1"/>
</dbReference>
<proteinExistence type="predicted"/>
<keyword evidence="2" id="KW-0596">Phosphopantetheine</keyword>
<dbReference type="SUPFAM" id="SSF56801">
    <property type="entry name" value="Acetyl-CoA synthetase-like"/>
    <property type="match status" value="2"/>
</dbReference>
<dbReference type="Proteomes" id="UP000254258">
    <property type="component" value="Unassembled WGS sequence"/>
</dbReference>
<dbReference type="GO" id="GO:0003824">
    <property type="term" value="F:catalytic activity"/>
    <property type="evidence" value="ECO:0007669"/>
    <property type="project" value="InterPro"/>
</dbReference>
<sequence>MNASDVSMVSTAVDYDPFADAALARVVPATASQREIWLAAKLEQEASLAYNESVSIRLCGELDVAALQAALQGVIDRHEALRATLSADGNELCIATHVALDVVAHDLSGLNETERNEKISAALGMAVGTPFDLEHGPLVRAHLLRLAEHEHLLIFTAHHIICDGWSFGVIVRDLAALYAQRLGQGGGAAPADAFTDYAIAETMRAQTDSGRDDEQYWLSRFGGALPSLDLPTDGARRRHRSFASQREDRTLDAALIADIKRMGARRGASFYATLLAAFSALLHRLSAQDDVVVGIPSAGQAADGKNNLVGHCVNVLPLRTAIDSHAPFATVLDHLRGDLLDAFEHRQYTLGSLLGRLAMPRDPGRLPLVSVLFNLDQALDERTVSFPGLRFEFAGNARAYENFELFVNAVQVGDGLRLECQYNSDLFRGETIRCWLDAYETLLRSAVATPDIAVQELSLLSEAAQRSIATLQPASTPYPEQKLAHEYFEQQADRVPHHAAVRDSARQLSYAQLEARANRLARVLRERGVARGDLVGIALARSADMVVAVLAVLKAGAGYVPLDPQFPADRLAFMADDAALASLIVDDVTPQAFQFPPSRVLSLKHDADAIESASTARLPRDDAAATPDSVAYVIFTSGSTGRPKGVRVPHRTTSNFLTGMQRVPGIAEDDRLVAVTTLSFDIAFMELMLPLSAGAEVIIADRDDVRDGAALRRLVEQSDATMMQATPSGWRILIEAGWHGRERFRAISGGEPLAVDLAEALLQRCNEVWNGYGPTETTVYSTYWRVTHPRAGIFIGRPVANTQIHVLDEQRAPCPLGVPGEIYIGGAGVTLGYLNRPELDAERFLPDPFVERSGARMYRTGDRGRWLANGMVEHLGRLDFQVKVRGYRIELGEIESVLADVPEVDRAVVIAREDRPGDVRLVAYVVMRDHAGFDETGLREQLKRRLPDYMVPQHVIELSAIPLLPNGKTDRKALPAPHVHSVASETARIAPRTDDERRVAAAMESVLSLPDLDVRDDFFALGGHSLLAAQLTARLNREFGITLSFRTLFDAPTIAELAAAIHAQVVSGATPAAQPITRRADQSRAPLSLMQSRLWSLEELQPGRVTYNAPSAHRLRGHLDEAAFQLALRALIQRQPILRTAFRRDGQAVEQIVASDIDVPLFPAEDLSGVPETEREAALMRRLQAITDTPFDLTQAPLFSARMFRLGDDDHVFFFMPHHIIWDGWSFDILYAELSSLYRAFVEGAPSPLAPLPVSYGDFAAWHTQWLEGPQFQTQLAYWRERLAQMADIRALPTDQPRRPGMSGIGRTEWIRVPKEATDAMHDVARAADATLNMTLLALYYVLLSGMAGENDLVVGTPVRARNQTEVESVMGYFNNLLPLHITVDTTLPFIDFVRYVKRAAIESFGHPDVPLEYLQRELRVGAGSGAVLYQALFSFQDARQRIVDWGGLAHEQILLFQSGATEDLGLWFLESNKGMVGGVTYNADILHAETARLLRDRYLTMMARVSVDPQQRVGSLTAIGDGELAQEQAWNATSMTVELPSSVAAMFERQADRVPEKTVLTFGSWGTRYIEIEQRANRIACCLRTRGASVGTVIGLSAEPGINRFAGMLGILKTGSVCVLLDPTDPVARLKEIIADAGISLLVGESALENPLQWPRAQAVWFDADTVEIIGAASDRDAFALEGVDDNVAIVVYVPDADGRPSGAAFTHRAIANACQGLHDSLALSPDDRILATAPPATSEAIIETLLPMAFGAELILASQREAHDGEALIKLTQNHQASAMFAAPEAWQSMVTADWTGRAQMKVVCTGNLPTPDLAQKLAERSAGLWNVSGSADSSLTVSCGRIERPAESLHSGRPLGNTAVWILDGQQHPCPIGAIGEIHVGGVSLSQPFGTRATAHDRGAVTASVVSTDRRLQRTHRRGRWLLSGNIQEMGRTDRRECIHGREVDPATIESELLSQPGVARAVAVARMNQAGSARMDAYVVAAPGHGLDANRLIAALAAALPAHEVPQRLMFVDALPLMANGEVDMAALPLPAESSGDDGIDDSATQPKTANEQLLATLWKELLGVARVRTSDNFFDIGGHSLMAVDMAARVQRQTGMALNLLDIANGTLGTLAAGLSESVVKEPPRPKIGARLRHLFGRG</sequence>
<dbReference type="NCBIfam" id="TIGR01733">
    <property type="entry name" value="AA-adenyl-dom"/>
    <property type="match status" value="1"/>
</dbReference>
<dbReference type="SUPFAM" id="SSF47336">
    <property type="entry name" value="ACP-like"/>
    <property type="match status" value="2"/>
</dbReference>
<dbReference type="InterPro" id="IPR036736">
    <property type="entry name" value="ACP-like_sf"/>
</dbReference>
<organism evidence="5 6">
    <name type="scientific">Dyella monticola</name>
    <dbReference type="NCBI Taxonomy" id="1927958"/>
    <lineage>
        <taxon>Bacteria</taxon>
        <taxon>Pseudomonadati</taxon>
        <taxon>Pseudomonadota</taxon>
        <taxon>Gammaproteobacteria</taxon>
        <taxon>Lysobacterales</taxon>
        <taxon>Rhodanobacteraceae</taxon>
        <taxon>Dyella</taxon>
    </lineage>
</organism>
<dbReference type="PROSITE" id="PS00012">
    <property type="entry name" value="PHOSPHOPANTETHEINE"/>
    <property type="match status" value="2"/>
</dbReference>
<dbReference type="FunFam" id="3.30.300.30:FF:000010">
    <property type="entry name" value="Enterobactin synthetase component F"/>
    <property type="match status" value="1"/>
</dbReference>
<dbReference type="GO" id="GO:0044550">
    <property type="term" value="P:secondary metabolite biosynthetic process"/>
    <property type="evidence" value="ECO:0007669"/>
    <property type="project" value="UniProtKB-ARBA"/>
</dbReference>
<dbReference type="InterPro" id="IPR029058">
    <property type="entry name" value="AB_hydrolase_fold"/>
</dbReference>
<evidence type="ECO:0000313" key="6">
    <source>
        <dbReference type="Proteomes" id="UP000254258"/>
    </source>
</evidence>
<dbReference type="InterPro" id="IPR006162">
    <property type="entry name" value="Ppantetheine_attach_site"/>
</dbReference>
<dbReference type="InterPro" id="IPR009081">
    <property type="entry name" value="PP-bd_ACP"/>
</dbReference>
<dbReference type="Gene3D" id="3.40.50.12780">
    <property type="entry name" value="N-terminal domain of ligase-like"/>
    <property type="match status" value="1"/>
</dbReference>
<dbReference type="SMART" id="SM00823">
    <property type="entry name" value="PKS_PP"/>
    <property type="match status" value="2"/>
</dbReference>
<dbReference type="PANTHER" id="PTHR45527:SF1">
    <property type="entry name" value="FATTY ACID SYNTHASE"/>
    <property type="match status" value="1"/>
</dbReference>
<dbReference type="OrthoDB" id="9030879at2"/>
<evidence type="ECO:0000256" key="1">
    <source>
        <dbReference type="ARBA" id="ARBA00001957"/>
    </source>
</evidence>
<dbReference type="Pfam" id="PF13193">
    <property type="entry name" value="AMP-binding_C"/>
    <property type="match status" value="2"/>
</dbReference>
<name>A0A370X5U7_9GAMM</name>
<evidence type="ECO:0000259" key="4">
    <source>
        <dbReference type="PROSITE" id="PS50075"/>
    </source>
</evidence>
<dbReference type="CDD" id="cd19531">
    <property type="entry name" value="LCL_NRPS-like"/>
    <property type="match status" value="2"/>
</dbReference>
<dbReference type="Pfam" id="PF00501">
    <property type="entry name" value="AMP-binding"/>
    <property type="match status" value="2"/>
</dbReference>
<dbReference type="EMBL" id="QRBE01000002">
    <property type="protein sequence ID" value="RDS83647.1"/>
    <property type="molecule type" value="Genomic_DNA"/>
</dbReference>
<dbReference type="Gene3D" id="2.30.38.10">
    <property type="entry name" value="Luciferase, Domain 3"/>
    <property type="match status" value="1"/>
</dbReference>
<dbReference type="PROSITE" id="PS00455">
    <property type="entry name" value="AMP_BINDING"/>
    <property type="match status" value="1"/>
</dbReference>
<dbReference type="FunFam" id="3.40.50.12780:FF:000012">
    <property type="entry name" value="Non-ribosomal peptide synthetase"/>
    <property type="match status" value="1"/>
</dbReference>
<comment type="cofactor">
    <cofactor evidence="1">
        <name>pantetheine 4'-phosphate</name>
        <dbReference type="ChEBI" id="CHEBI:47942"/>
    </cofactor>
</comment>
<dbReference type="Gene3D" id="3.30.559.30">
    <property type="entry name" value="Nonribosomal peptide synthetase, condensation domain"/>
    <property type="match status" value="2"/>
</dbReference>
<dbReference type="InterPro" id="IPR020845">
    <property type="entry name" value="AMP-binding_CS"/>
</dbReference>
<dbReference type="FunFam" id="2.30.38.10:FF:000001">
    <property type="entry name" value="Non-ribosomal peptide synthetase PvdI"/>
    <property type="match status" value="1"/>
</dbReference>
<dbReference type="InterPro" id="IPR045851">
    <property type="entry name" value="AMP-bd_C_sf"/>
</dbReference>
<dbReference type="Gene3D" id="3.40.50.980">
    <property type="match status" value="2"/>
</dbReference>
<dbReference type="CDD" id="cd12116">
    <property type="entry name" value="A_NRPS_Ta1_like"/>
    <property type="match status" value="1"/>
</dbReference>
<dbReference type="PROSITE" id="PS50075">
    <property type="entry name" value="CARRIER"/>
    <property type="match status" value="2"/>
</dbReference>
<dbReference type="RefSeq" id="WP_115494359.1">
    <property type="nucleotide sequence ID" value="NZ_QRBE01000002.1"/>
</dbReference>
<accession>A0A370X5U7</accession>
<feature type="domain" description="Carrier" evidence="4">
    <location>
        <begin position="2050"/>
        <end position="2127"/>
    </location>
</feature>
<dbReference type="GO" id="GO:0031177">
    <property type="term" value="F:phosphopantetheine binding"/>
    <property type="evidence" value="ECO:0007669"/>
    <property type="project" value="InterPro"/>
</dbReference>
<evidence type="ECO:0000313" key="5">
    <source>
        <dbReference type="EMBL" id="RDS83647.1"/>
    </source>
</evidence>
<dbReference type="Gene3D" id="3.30.300.30">
    <property type="match status" value="2"/>
</dbReference>
<feature type="domain" description="Carrier" evidence="4">
    <location>
        <begin position="990"/>
        <end position="1065"/>
    </location>
</feature>
<dbReference type="InterPro" id="IPR023213">
    <property type="entry name" value="CAT-like_dom_sf"/>
</dbReference>
<dbReference type="InterPro" id="IPR020806">
    <property type="entry name" value="PKS_PP-bd"/>
</dbReference>
<dbReference type="FunFam" id="3.40.50.980:FF:000001">
    <property type="entry name" value="Non-ribosomal peptide synthetase"/>
    <property type="match status" value="1"/>
</dbReference>
<dbReference type="Gene3D" id="3.30.559.10">
    <property type="entry name" value="Chloramphenicol acetyltransferase-like domain"/>
    <property type="match status" value="2"/>
</dbReference>
<dbReference type="GO" id="GO:0043041">
    <property type="term" value="P:amino acid activation for nonribosomal peptide biosynthetic process"/>
    <property type="evidence" value="ECO:0007669"/>
    <property type="project" value="TreeGrafter"/>
</dbReference>
<protein>
    <submittedName>
        <fullName evidence="5">Amino acid adenylation domain-containing protein</fullName>
    </submittedName>
</protein>
<dbReference type="InterPro" id="IPR000873">
    <property type="entry name" value="AMP-dep_synth/lig_dom"/>
</dbReference>
<gene>
    <name evidence="5" type="ORF">DWU98_04765</name>
</gene>
<dbReference type="PANTHER" id="PTHR45527">
    <property type="entry name" value="NONRIBOSOMAL PEPTIDE SYNTHETASE"/>
    <property type="match status" value="1"/>
</dbReference>
<dbReference type="Gene3D" id="1.10.1200.10">
    <property type="entry name" value="ACP-like"/>
    <property type="match status" value="1"/>
</dbReference>
<dbReference type="SUPFAM" id="SSF52777">
    <property type="entry name" value="CoA-dependent acyltransferases"/>
    <property type="match status" value="4"/>
</dbReference>
<dbReference type="InterPro" id="IPR001242">
    <property type="entry name" value="Condensation_dom"/>
</dbReference>
<evidence type="ECO:0000256" key="3">
    <source>
        <dbReference type="ARBA" id="ARBA00022553"/>
    </source>
</evidence>
<dbReference type="GO" id="GO:0005829">
    <property type="term" value="C:cytosol"/>
    <property type="evidence" value="ECO:0007669"/>
    <property type="project" value="TreeGrafter"/>
</dbReference>
<dbReference type="InterPro" id="IPR042099">
    <property type="entry name" value="ANL_N_sf"/>
</dbReference>
<dbReference type="Pfam" id="PF00668">
    <property type="entry name" value="Condensation"/>
    <property type="match status" value="2"/>
</dbReference>
<dbReference type="Pfam" id="PF00550">
    <property type="entry name" value="PP-binding"/>
    <property type="match status" value="2"/>
</dbReference>
<dbReference type="InterPro" id="IPR010071">
    <property type="entry name" value="AA_adenyl_dom"/>
</dbReference>
<keyword evidence="3" id="KW-0597">Phosphoprotein</keyword>
<keyword evidence="6" id="KW-1185">Reference proteome</keyword>
<dbReference type="InterPro" id="IPR025110">
    <property type="entry name" value="AMP-bd_C"/>
</dbReference>
<comment type="caution">
    <text evidence="5">The sequence shown here is derived from an EMBL/GenBank/DDBJ whole genome shotgun (WGS) entry which is preliminary data.</text>
</comment>
<reference evidence="5 6" key="1">
    <citation type="submission" date="2018-07" db="EMBL/GenBank/DDBJ databases">
        <title>Dyella monticola sp. nov. and Dyella psychrodurans sp. nov. isolated from monsoon evergreen broad-leaved forest soil of Dinghu Mountain, China.</title>
        <authorList>
            <person name="Gao Z."/>
            <person name="Qiu L."/>
        </authorList>
    </citation>
    <scope>NUCLEOTIDE SEQUENCE [LARGE SCALE GENOMIC DNA]</scope>
    <source>
        <strain evidence="5 6">4G-K06</strain>
    </source>
</reference>
<evidence type="ECO:0000256" key="2">
    <source>
        <dbReference type="ARBA" id="ARBA00022450"/>
    </source>
</evidence>